<dbReference type="PANTHER" id="PTHR46696">
    <property type="entry name" value="P450, PUTATIVE (EUROFUNG)-RELATED"/>
    <property type="match status" value="1"/>
</dbReference>
<keyword evidence="2" id="KW-0349">Heme</keyword>
<evidence type="ECO:0000313" key="3">
    <source>
        <dbReference type="EMBL" id="OOK76831.1"/>
    </source>
</evidence>
<keyword evidence="2" id="KW-0503">Monooxygenase</keyword>
<proteinExistence type="inferred from homology"/>
<sequence>MAAINRDGTDAMSTDELVMDGKVHRHWGFGGGPHRCLGSHLARLELTLVVGEWLKRIPDFGLAPGYTPEIQFPSKSFALKTLPLRWG</sequence>
<comment type="caution">
    <text evidence="3">The sequence shown here is derived from an EMBL/GenBank/DDBJ whole genome shotgun (WGS) entry which is preliminary data.</text>
</comment>
<dbReference type="PANTHER" id="PTHR46696:SF6">
    <property type="entry name" value="P450, PUTATIVE (EUROFUNG)-RELATED"/>
    <property type="match status" value="1"/>
</dbReference>
<keyword evidence="2" id="KW-0479">Metal-binding</keyword>
<protein>
    <submittedName>
        <fullName evidence="3">Cytochrome P450 family protein</fullName>
    </submittedName>
</protein>
<dbReference type="InterPro" id="IPR036396">
    <property type="entry name" value="Cyt_P450_sf"/>
</dbReference>
<dbReference type="Pfam" id="PF00067">
    <property type="entry name" value="p450"/>
    <property type="match status" value="1"/>
</dbReference>
<dbReference type="InterPro" id="IPR017972">
    <property type="entry name" value="Cyt_P450_CS"/>
</dbReference>
<organism evidence="3 4">
    <name type="scientific">Mycobacterium kansasii</name>
    <dbReference type="NCBI Taxonomy" id="1768"/>
    <lineage>
        <taxon>Bacteria</taxon>
        <taxon>Bacillati</taxon>
        <taxon>Actinomycetota</taxon>
        <taxon>Actinomycetes</taxon>
        <taxon>Mycobacteriales</taxon>
        <taxon>Mycobacteriaceae</taxon>
        <taxon>Mycobacterium</taxon>
    </lineage>
</organism>
<keyword evidence="2" id="KW-0408">Iron</keyword>
<dbReference type="InterPro" id="IPR001128">
    <property type="entry name" value="Cyt_P450"/>
</dbReference>
<dbReference type="EMBL" id="MVBN01000003">
    <property type="protein sequence ID" value="OOK76831.1"/>
    <property type="molecule type" value="Genomic_DNA"/>
</dbReference>
<dbReference type="SUPFAM" id="SSF48264">
    <property type="entry name" value="Cytochrome P450"/>
    <property type="match status" value="1"/>
</dbReference>
<dbReference type="PROSITE" id="PS00086">
    <property type="entry name" value="CYTOCHROME_P450"/>
    <property type="match status" value="1"/>
</dbReference>
<evidence type="ECO:0000256" key="1">
    <source>
        <dbReference type="ARBA" id="ARBA00010617"/>
    </source>
</evidence>
<evidence type="ECO:0000256" key="2">
    <source>
        <dbReference type="RuleBase" id="RU000461"/>
    </source>
</evidence>
<dbReference type="GO" id="GO:0016705">
    <property type="term" value="F:oxidoreductase activity, acting on paired donors, with incorporation or reduction of molecular oxygen"/>
    <property type="evidence" value="ECO:0007669"/>
    <property type="project" value="InterPro"/>
</dbReference>
<evidence type="ECO:0000313" key="4">
    <source>
        <dbReference type="Proteomes" id="UP000188532"/>
    </source>
</evidence>
<dbReference type="Gene3D" id="1.10.630.10">
    <property type="entry name" value="Cytochrome P450"/>
    <property type="match status" value="1"/>
</dbReference>
<gene>
    <name evidence="3" type="ORF">BZL29_3727</name>
</gene>
<keyword evidence="2" id="KW-0560">Oxidoreductase</keyword>
<dbReference type="GO" id="GO:0004497">
    <property type="term" value="F:monooxygenase activity"/>
    <property type="evidence" value="ECO:0007669"/>
    <property type="project" value="UniProtKB-KW"/>
</dbReference>
<dbReference type="GO" id="GO:0005506">
    <property type="term" value="F:iron ion binding"/>
    <property type="evidence" value="ECO:0007669"/>
    <property type="project" value="InterPro"/>
</dbReference>
<accession>A0A1V3XEF6</accession>
<dbReference type="Proteomes" id="UP000188532">
    <property type="component" value="Unassembled WGS sequence"/>
</dbReference>
<dbReference type="AlphaFoldDB" id="A0A1V3XEF6"/>
<reference evidence="3 4" key="1">
    <citation type="submission" date="2017-02" db="EMBL/GenBank/DDBJ databases">
        <title>Complete genome sequences of Mycobacterium kansasii strains isolated from rhesus macaques.</title>
        <authorList>
            <person name="Panda A."/>
            <person name="Nagaraj S."/>
            <person name="Zhao X."/>
            <person name="Tettelin H."/>
            <person name="Detolla L.J."/>
        </authorList>
    </citation>
    <scope>NUCLEOTIDE SEQUENCE [LARGE SCALE GENOMIC DNA]</scope>
    <source>
        <strain evidence="3 4">11-3469</strain>
    </source>
</reference>
<comment type="similarity">
    <text evidence="1 2">Belongs to the cytochrome P450 family.</text>
</comment>
<dbReference type="GO" id="GO:0020037">
    <property type="term" value="F:heme binding"/>
    <property type="evidence" value="ECO:0007669"/>
    <property type="project" value="InterPro"/>
</dbReference>
<name>A0A1V3XEF6_MYCKA</name>